<dbReference type="GO" id="GO:0019202">
    <property type="term" value="F:amino acid kinase activity"/>
    <property type="evidence" value="ECO:0007669"/>
    <property type="project" value="TreeGrafter"/>
</dbReference>
<proteinExistence type="inferred from homology"/>
<dbReference type="STRING" id="1798370.A2Z00_00265"/>
<dbReference type="InterPro" id="IPR002575">
    <property type="entry name" value="Aminoglycoside_PTrfase"/>
</dbReference>
<dbReference type="EMBL" id="MFIZ01000012">
    <property type="protein sequence ID" value="OGG11872.1"/>
    <property type="molecule type" value="Genomic_DNA"/>
</dbReference>
<dbReference type="InterPro" id="IPR050249">
    <property type="entry name" value="Pseudomonas-type_ThrB"/>
</dbReference>
<organism evidence="3 4">
    <name type="scientific">Candidatus Gottesmanbacteria bacterium RBG_13_45_10</name>
    <dbReference type="NCBI Taxonomy" id="1798370"/>
    <lineage>
        <taxon>Bacteria</taxon>
        <taxon>Candidatus Gottesmaniibacteriota</taxon>
    </lineage>
</organism>
<evidence type="ECO:0000313" key="4">
    <source>
        <dbReference type="Proteomes" id="UP000177268"/>
    </source>
</evidence>
<dbReference type="SUPFAM" id="SSF56112">
    <property type="entry name" value="Protein kinase-like (PK-like)"/>
    <property type="match status" value="1"/>
</dbReference>
<evidence type="ECO:0000259" key="2">
    <source>
        <dbReference type="Pfam" id="PF01636"/>
    </source>
</evidence>
<dbReference type="InterPro" id="IPR011009">
    <property type="entry name" value="Kinase-like_dom_sf"/>
</dbReference>
<accession>A0A1F5ZIC9</accession>
<dbReference type="Proteomes" id="UP000177268">
    <property type="component" value="Unassembled WGS sequence"/>
</dbReference>
<evidence type="ECO:0000256" key="1">
    <source>
        <dbReference type="ARBA" id="ARBA00038240"/>
    </source>
</evidence>
<protein>
    <recommendedName>
        <fullName evidence="2">Aminoglycoside phosphotransferase domain-containing protein</fullName>
    </recommendedName>
</protein>
<comment type="caution">
    <text evidence="3">The sequence shown here is derived from an EMBL/GenBank/DDBJ whole genome shotgun (WGS) entry which is preliminary data.</text>
</comment>
<reference evidence="3 4" key="1">
    <citation type="journal article" date="2016" name="Nat. Commun.">
        <title>Thousands of microbial genomes shed light on interconnected biogeochemical processes in an aquifer system.</title>
        <authorList>
            <person name="Anantharaman K."/>
            <person name="Brown C.T."/>
            <person name="Hug L.A."/>
            <person name="Sharon I."/>
            <person name="Castelle C.J."/>
            <person name="Probst A.J."/>
            <person name="Thomas B.C."/>
            <person name="Singh A."/>
            <person name="Wilkins M.J."/>
            <person name="Karaoz U."/>
            <person name="Brodie E.L."/>
            <person name="Williams K.H."/>
            <person name="Hubbard S.S."/>
            <person name="Banfield J.F."/>
        </authorList>
    </citation>
    <scope>NUCLEOTIDE SEQUENCE [LARGE SCALE GENOMIC DNA]</scope>
</reference>
<feature type="domain" description="Aminoglycoside phosphotransferase" evidence="2">
    <location>
        <begin position="38"/>
        <end position="246"/>
    </location>
</feature>
<dbReference type="Pfam" id="PF01636">
    <property type="entry name" value="APH"/>
    <property type="match status" value="1"/>
</dbReference>
<dbReference type="PANTHER" id="PTHR21064">
    <property type="entry name" value="AMINOGLYCOSIDE PHOSPHOTRANSFERASE DOMAIN-CONTAINING PROTEIN-RELATED"/>
    <property type="match status" value="1"/>
</dbReference>
<comment type="similarity">
    <text evidence="1">Belongs to the pseudomonas-type ThrB family.</text>
</comment>
<gene>
    <name evidence="3" type="ORF">A2Z00_00265</name>
</gene>
<dbReference type="Gene3D" id="3.90.1200.10">
    <property type="match status" value="1"/>
</dbReference>
<dbReference type="Gene3D" id="3.30.200.20">
    <property type="entry name" value="Phosphorylase Kinase, domain 1"/>
    <property type="match status" value="1"/>
</dbReference>
<dbReference type="AlphaFoldDB" id="A0A1F5ZIC9"/>
<evidence type="ECO:0000313" key="3">
    <source>
        <dbReference type="EMBL" id="OGG11872.1"/>
    </source>
</evidence>
<name>A0A1F5ZIC9_9BACT</name>
<sequence>MSNDLAILLARTYLQIPFDQFLKEVKTQYPRLGEITQFQPITEGYEDANILLVTETGTYVIKIFSKDRSVENVRSYIHILEEAQKIGVPVTRLVPGTKGSISFAAENTKTPYCIAEFFDGNDFQEKSPTMDDMVRVASYLAKLNTLRFPMTEYYDSWGNKNLAVEYEKNKESLTREQAELIAPVVESFKKLDFSKFSTSIIHGDMQRKHVLKNAKGEYCILDFGCAANGPKVIELSTHLAWFCLGEDTWSARKDIMNKVVEEYTSVHHLTKYELDALPILMRACYAAYYLKTCVLIGDGNTSQETAQWNKTSLQMLRLAALAGRGEF</sequence>
<dbReference type="PANTHER" id="PTHR21064:SF6">
    <property type="entry name" value="AMINOGLYCOSIDE PHOSPHOTRANSFERASE DOMAIN-CONTAINING PROTEIN"/>
    <property type="match status" value="1"/>
</dbReference>